<feature type="transmembrane region" description="Helical" evidence="1">
    <location>
        <begin position="12"/>
        <end position="35"/>
    </location>
</feature>
<keyword evidence="1" id="KW-1133">Transmembrane helix</keyword>
<reference evidence="2 3" key="1">
    <citation type="submission" date="2020-08" db="EMBL/GenBank/DDBJ databases">
        <authorList>
            <person name="Newling K."/>
            <person name="Davey J."/>
            <person name="Forrester S."/>
        </authorList>
    </citation>
    <scope>NUCLEOTIDE SEQUENCE [LARGE SCALE GENOMIC DNA]</scope>
    <source>
        <strain evidence="3">Crithidia deanei Carvalho (ATCC PRA-265)</strain>
    </source>
</reference>
<keyword evidence="1" id="KW-0812">Transmembrane</keyword>
<evidence type="ECO:0000256" key="1">
    <source>
        <dbReference type="SAM" id="Phobius"/>
    </source>
</evidence>
<proteinExistence type="predicted"/>
<name>A0A7G2CB44_9TRYP</name>
<sequence length="336" mass="38035">MVPAPQEFNSRLLCLIVTCTTFLFSSLFFFLLVYVCQKGLTRMPRVIVQKINEASSPLPVFSLYEHYPTQFNAVKKSKVQTEKVIPKVEKVATYKRSIPRYVEPELLPECDETVEELVLSQKDTIVNQHFKSSLVMPPPPPTHDESGMQFWYDRLVLYPMYNTCCSMCGWSCPAPVECQDVLSWTEGCLQWWSELRMRLEVTHYKVPNVHRWNPYDANTARVVSCALLPETNAACSSSPSVPLSAPPSYELTVPLLSATLGPQKAEKMFLEAMDAWWMRACVASASLVHSNKTVCPPPQAVSSLKQWSNVCAAWFNLVTIATKGQITKSKRHTPLY</sequence>
<evidence type="ECO:0000313" key="3">
    <source>
        <dbReference type="Proteomes" id="UP000515908"/>
    </source>
</evidence>
<organism evidence="2 3">
    <name type="scientific">Angomonas deanei</name>
    <dbReference type="NCBI Taxonomy" id="59799"/>
    <lineage>
        <taxon>Eukaryota</taxon>
        <taxon>Discoba</taxon>
        <taxon>Euglenozoa</taxon>
        <taxon>Kinetoplastea</taxon>
        <taxon>Metakinetoplastina</taxon>
        <taxon>Trypanosomatida</taxon>
        <taxon>Trypanosomatidae</taxon>
        <taxon>Strigomonadinae</taxon>
        <taxon>Angomonas</taxon>
    </lineage>
</organism>
<dbReference type="VEuPathDB" id="TriTrypDB:ADEAN_000376300"/>
<protein>
    <submittedName>
        <fullName evidence="2">Uncharacterized protein</fullName>
    </submittedName>
</protein>
<gene>
    <name evidence="2" type="ORF">ADEAN_000376300</name>
</gene>
<keyword evidence="1" id="KW-0472">Membrane</keyword>
<dbReference type="AlphaFoldDB" id="A0A7G2CB44"/>
<evidence type="ECO:0000313" key="2">
    <source>
        <dbReference type="EMBL" id="CAD2216301.1"/>
    </source>
</evidence>
<dbReference type="EMBL" id="LR877150">
    <property type="protein sequence ID" value="CAD2216301.1"/>
    <property type="molecule type" value="Genomic_DNA"/>
</dbReference>
<accession>A0A7G2CB44</accession>
<keyword evidence="3" id="KW-1185">Reference proteome</keyword>
<dbReference type="Proteomes" id="UP000515908">
    <property type="component" value="Chromosome 06"/>
</dbReference>